<keyword evidence="5 7" id="KW-1133">Transmembrane helix</keyword>
<dbReference type="InterPro" id="IPR000515">
    <property type="entry name" value="MetI-like"/>
</dbReference>
<sequence>MRKLFELITRFILSCIGIILTGGLPGLLGDLNQGGLNWKGYAEALYEIFHGILHPKHLIYFYMGFEKPLFPNLFGLIGYSLTILVSAFFLAAAAALLLTFFIVKLRHRLKRFIKFIFYILESIPDLFIIALGELFVIFIYQKTGVLLAGLAEIGPQKVYLFPIICLSILPAIQLFRLCMIIFEDELDKEYVLLAASIGIKKSGIFVFHVFRNAIVHVFFQSKSTVWFMLSNLFVLEVLFNMSGIMTFLLQNLNPQIFTISLIVFFLPIFLFYSLGEWILEKKVTGGETSL</sequence>
<evidence type="ECO:0000256" key="4">
    <source>
        <dbReference type="ARBA" id="ARBA00022692"/>
    </source>
</evidence>
<evidence type="ECO:0000256" key="3">
    <source>
        <dbReference type="ARBA" id="ARBA00022475"/>
    </source>
</evidence>
<keyword evidence="6 7" id="KW-0472">Membrane</keyword>
<dbReference type="RefSeq" id="WP_066267497.1">
    <property type="nucleotide sequence ID" value="NZ_JARMAB010000008.1"/>
</dbReference>
<reference evidence="9 10" key="1">
    <citation type="submission" date="2023-03" db="EMBL/GenBank/DDBJ databases">
        <title>Bacillus Genome Sequencing.</title>
        <authorList>
            <person name="Dunlap C."/>
        </authorList>
    </citation>
    <scope>NUCLEOTIDE SEQUENCE [LARGE SCALE GENOMIC DNA]</scope>
    <source>
        <strain evidence="9 10">B-23453</strain>
    </source>
</reference>
<keyword evidence="4 7" id="KW-0812">Transmembrane</keyword>
<evidence type="ECO:0000256" key="5">
    <source>
        <dbReference type="ARBA" id="ARBA00022989"/>
    </source>
</evidence>
<feature type="transmembrane region" description="Helical" evidence="7">
    <location>
        <begin position="76"/>
        <end position="103"/>
    </location>
</feature>
<feature type="transmembrane region" description="Helical" evidence="7">
    <location>
        <begin position="159"/>
        <end position="182"/>
    </location>
</feature>
<organism evidence="9 10">
    <name type="scientific">Heyndrickxia acidicola</name>
    <dbReference type="NCBI Taxonomy" id="209389"/>
    <lineage>
        <taxon>Bacteria</taxon>
        <taxon>Bacillati</taxon>
        <taxon>Bacillota</taxon>
        <taxon>Bacilli</taxon>
        <taxon>Bacillales</taxon>
        <taxon>Bacillaceae</taxon>
        <taxon>Heyndrickxia</taxon>
    </lineage>
</organism>
<evidence type="ECO:0000256" key="7">
    <source>
        <dbReference type="SAM" id="Phobius"/>
    </source>
</evidence>
<keyword evidence="10" id="KW-1185">Reference proteome</keyword>
<evidence type="ECO:0000256" key="1">
    <source>
        <dbReference type="ARBA" id="ARBA00004651"/>
    </source>
</evidence>
<dbReference type="Pfam" id="PF00528">
    <property type="entry name" value="BPD_transp_1"/>
    <property type="match status" value="1"/>
</dbReference>
<feature type="transmembrane region" description="Helical" evidence="7">
    <location>
        <begin position="225"/>
        <end position="249"/>
    </location>
</feature>
<dbReference type="EMBL" id="JARMAB010000008">
    <property type="protein sequence ID" value="MED1202853.1"/>
    <property type="molecule type" value="Genomic_DNA"/>
</dbReference>
<keyword evidence="3" id="KW-1003">Cell membrane</keyword>
<evidence type="ECO:0000256" key="6">
    <source>
        <dbReference type="ARBA" id="ARBA00023136"/>
    </source>
</evidence>
<dbReference type="Proteomes" id="UP001341444">
    <property type="component" value="Unassembled WGS sequence"/>
</dbReference>
<accession>A0ABU6MDX8</accession>
<dbReference type="InterPro" id="IPR035906">
    <property type="entry name" value="MetI-like_sf"/>
</dbReference>
<name>A0ABU6MDX8_9BACI</name>
<dbReference type="Gene3D" id="1.10.3720.10">
    <property type="entry name" value="MetI-like"/>
    <property type="match status" value="1"/>
</dbReference>
<evidence type="ECO:0000313" key="9">
    <source>
        <dbReference type="EMBL" id="MED1202853.1"/>
    </source>
</evidence>
<comment type="caution">
    <text evidence="9">The sequence shown here is derived from an EMBL/GenBank/DDBJ whole genome shotgun (WGS) entry which is preliminary data.</text>
</comment>
<evidence type="ECO:0000313" key="10">
    <source>
        <dbReference type="Proteomes" id="UP001341444"/>
    </source>
</evidence>
<feature type="transmembrane region" description="Helical" evidence="7">
    <location>
        <begin position="7"/>
        <end position="28"/>
    </location>
</feature>
<feature type="transmembrane region" description="Helical" evidence="7">
    <location>
        <begin position="256"/>
        <end position="274"/>
    </location>
</feature>
<proteinExistence type="predicted"/>
<dbReference type="PANTHER" id="PTHR30465">
    <property type="entry name" value="INNER MEMBRANE ABC TRANSPORTER"/>
    <property type="match status" value="1"/>
</dbReference>
<protein>
    <submittedName>
        <fullName evidence="9">ABC transporter permease subunit</fullName>
    </submittedName>
</protein>
<feature type="transmembrane region" description="Helical" evidence="7">
    <location>
        <begin position="115"/>
        <end position="139"/>
    </location>
</feature>
<evidence type="ECO:0000256" key="2">
    <source>
        <dbReference type="ARBA" id="ARBA00022448"/>
    </source>
</evidence>
<feature type="domain" description="ABC transmembrane type-1" evidence="8">
    <location>
        <begin position="99"/>
        <end position="276"/>
    </location>
</feature>
<comment type="subcellular location">
    <subcellularLocation>
        <location evidence="1">Cell membrane</location>
        <topology evidence="1">Multi-pass membrane protein</topology>
    </subcellularLocation>
</comment>
<keyword evidence="2" id="KW-0813">Transport</keyword>
<dbReference type="PANTHER" id="PTHR30465:SF44">
    <property type="entry name" value="ABC-TYPE DIPEPTIDE_OLIGOPEPTIDE TRANSPORT SYSTEM, PERMEASE COMPONENT"/>
    <property type="match status" value="1"/>
</dbReference>
<evidence type="ECO:0000259" key="8">
    <source>
        <dbReference type="Pfam" id="PF00528"/>
    </source>
</evidence>
<gene>
    <name evidence="9" type="ORF">P4T90_07070</name>
</gene>
<dbReference type="SUPFAM" id="SSF161098">
    <property type="entry name" value="MetI-like"/>
    <property type="match status" value="1"/>
</dbReference>